<gene>
    <name evidence="2" type="ORF">G6047_15510</name>
</gene>
<reference evidence="2" key="1">
    <citation type="submission" date="2020-02" db="EMBL/GenBank/DDBJ databases">
        <title>Flavobacterium sp. genome.</title>
        <authorList>
            <person name="Jung H.S."/>
            <person name="Baek J.H."/>
            <person name="Jeon C.O."/>
        </authorList>
    </citation>
    <scope>NUCLEOTIDE SEQUENCE</scope>
    <source>
        <strain evidence="2">SE-s28</strain>
    </source>
</reference>
<dbReference type="RefSeq" id="WP_169528537.1">
    <property type="nucleotide sequence ID" value="NZ_JAAMPU010000108.1"/>
</dbReference>
<protein>
    <submittedName>
        <fullName evidence="2">DUF4369 domain-containing protein</fullName>
    </submittedName>
</protein>
<evidence type="ECO:0000313" key="3">
    <source>
        <dbReference type="Proteomes" id="UP000712080"/>
    </source>
</evidence>
<dbReference type="PROSITE" id="PS51257">
    <property type="entry name" value="PROKAR_LIPOPROTEIN"/>
    <property type="match status" value="1"/>
</dbReference>
<organism evidence="2 3">
    <name type="scientific">Flavobacterium silvaticum</name>
    <dbReference type="NCBI Taxonomy" id="1852020"/>
    <lineage>
        <taxon>Bacteria</taxon>
        <taxon>Pseudomonadati</taxon>
        <taxon>Bacteroidota</taxon>
        <taxon>Flavobacteriia</taxon>
        <taxon>Flavobacteriales</taxon>
        <taxon>Flavobacteriaceae</taxon>
        <taxon>Flavobacterium</taxon>
    </lineage>
</organism>
<name>A0A972FNT8_9FLAO</name>
<comment type="caution">
    <text evidence="2">The sequence shown here is derived from an EMBL/GenBank/DDBJ whole genome shotgun (WGS) entry which is preliminary data.</text>
</comment>
<sequence>MKKITTVFAAALLFVACQKEEKKGNLTITGDVHGLSKGTLYIKQKKDTSLVVLDSIQIAGDSKFSTVIDIAEPEMLYLFLDRGTTNSIDNSLAFFAEPGKMNIDTNLETFYAKAKITGSKNQELYDKFKVIKSRFVGQELEITAKDLEAFKNKTTLPAEDKAKYDALIRRRYLYTINFIMTNKDKEIAPYLAIVEIPDAGLKFMDTINKSLTPKIAKSKYGKIFGEYVAERHKTEDTAANSSK</sequence>
<dbReference type="Pfam" id="PF14289">
    <property type="entry name" value="DUF4369"/>
    <property type="match status" value="1"/>
</dbReference>
<evidence type="ECO:0000259" key="1">
    <source>
        <dbReference type="Pfam" id="PF14289"/>
    </source>
</evidence>
<dbReference type="InterPro" id="IPR025380">
    <property type="entry name" value="DUF4369"/>
</dbReference>
<dbReference type="Proteomes" id="UP000712080">
    <property type="component" value="Unassembled WGS sequence"/>
</dbReference>
<dbReference type="EMBL" id="JAAMPU010000108">
    <property type="protein sequence ID" value="NMH29446.1"/>
    <property type="molecule type" value="Genomic_DNA"/>
</dbReference>
<accession>A0A972FNT8</accession>
<keyword evidence="3" id="KW-1185">Reference proteome</keyword>
<feature type="domain" description="DUF4369" evidence="1">
    <location>
        <begin position="27"/>
        <end position="125"/>
    </location>
</feature>
<proteinExistence type="predicted"/>
<dbReference type="AlphaFoldDB" id="A0A972FNT8"/>
<evidence type="ECO:0000313" key="2">
    <source>
        <dbReference type="EMBL" id="NMH29446.1"/>
    </source>
</evidence>